<comment type="caution">
    <text evidence="2">The sequence shown here is derived from an EMBL/GenBank/DDBJ whole genome shotgun (WGS) entry which is preliminary data.</text>
</comment>
<dbReference type="Proteomes" id="UP000783686">
    <property type="component" value="Unassembled WGS sequence"/>
</dbReference>
<name>A0A811L991_9BILA</name>
<feature type="region of interest" description="Disordered" evidence="1">
    <location>
        <begin position="122"/>
        <end position="155"/>
    </location>
</feature>
<proteinExistence type="predicted"/>
<evidence type="ECO:0000313" key="3">
    <source>
        <dbReference type="Proteomes" id="UP000614601"/>
    </source>
</evidence>
<protein>
    <submittedName>
        <fullName evidence="2">Uncharacterized protein</fullName>
    </submittedName>
</protein>
<sequence>MPLINISCHLTDPSGATRRYTVKIEESSTVQQLVDRIQSRFQQPLTRIQRNDRVNNEPAHILFFDEPVEAVDEFFFGFEQVEARLFNRPSPTTSTPPQQCQPVESTYCEKKSPIMPVLLEEPQSNYSNPYSESSSTTPQHTTPAHSTPSHSTPQYTAPNVISSSDCYVETSNHMTNALASMTVEKVLEGCKKAEVVFEKLKRAETILPAERQLLVRTAGRWLMDCCAIRMKPTSAERAYFAKHFFGKLPNFQYEVKDFHNSQSRGFLDVFIYNERDRKSRAGELNRPFIPTDALVKTLKRKFSKVSDGSGNRFDELNVGPFPNELSVPPEEVNQLTYLEEDLVAFENRFVEVIIRDYPNFSLTERLADRWQYDIAPKIVKYVKKINFEFYNKASEGIAVKEEQHGLIALKLVPFLVRRVYKDHSKLSYVIFNVKELDVTVMLRSMRERQDAGPVIFTDNIEYRIVVMDKMIRCEQSAALALEKLLKSYYVYSLPLNSMRKTLFLFILTFFNISPKATSAFKETVKCIMTTT</sequence>
<reference evidence="2" key="1">
    <citation type="submission" date="2020-09" db="EMBL/GenBank/DDBJ databases">
        <authorList>
            <person name="Kikuchi T."/>
        </authorList>
    </citation>
    <scope>NUCLEOTIDE SEQUENCE</scope>
    <source>
        <strain evidence="2">SH1</strain>
    </source>
</reference>
<feature type="compositionally biased region" description="Low complexity" evidence="1">
    <location>
        <begin position="124"/>
        <end position="153"/>
    </location>
</feature>
<organism evidence="2 3">
    <name type="scientific">Bursaphelenchus okinawaensis</name>
    <dbReference type="NCBI Taxonomy" id="465554"/>
    <lineage>
        <taxon>Eukaryota</taxon>
        <taxon>Metazoa</taxon>
        <taxon>Ecdysozoa</taxon>
        <taxon>Nematoda</taxon>
        <taxon>Chromadorea</taxon>
        <taxon>Rhabditida</taxon>
        <taxon>Tylenchina</taxon>
        <taxon>Tylenchomorpha</taxon>
        <taxon>Aphelenchoidea</taxon>
        <taxon>Aphelenchoididae</taxon>
        <taxon>Bursaphelenchus</taxon>
    </lineage>
</organism>
<dbReference type="EMBL" id="CAJFCW020000005">
    <property type="protein sequence ID" value="CAG9118595.1"/>
    <property type="molecule type" value="Genomic_DNA"/>
</dbReference>
<evidence type="ECO:0000313" key="2">
    <source>
        <dbReference type="EMBL" id="CAD5223723.1"/>
    </source>
</evidence>
<dbReference type="AlphaFoldDB" id="A0A811L991"/>
<dbReference type="EMBL" id="CAJFDH010000005">
    <property type="protein sequence ID" value="CAD5223723.1"/>
    <property type="molecule type" value="Genomic_DNA"/>
</dbReference>
<keyword evidence="3" id="KW-1185">Reference proteome</keyword>
<accession>A0A811L991</accession>
<evidence type="ECO:0000256" key="1">
    <source>
        <dbReference type="SAM" id="MobiDB-lite"/>
    </source>
</evidence>
<dbReference type="Proteomes" id="UP000614601">
    <property type="component" value="Unassembled WGS sequence"/>
</dbReference>
<dbReference type="OrthoDB" id="5784414at2759"/>
<gene>
    <name evidence="2" type="ORF">BOKJ2_LOCUS10493</name>
</gene>